<feature type="transmembrane region" description="Helical" evidence="6">
    <location>
        <begin position="130"/>
        <end position="147"/>
    </location>
</feature>
<gene>
    <name evidence="7" type="ORF">H0486_09315</name>
</gene>
<keyword evidence="4 6" id="KW-1133">Transmembrane helix</keyword>
<dbReference type="EMBL" id="JACEGA010000001">
    <property type="protein sequence ID" value="MBB2183077.1"/>
    <property type="molecule type" value="Genomic_DNA"/>
</dbReference>
<keyword evidence="3 6" id="KW-0812">Transmembrane</keyword>
<feature type="transmembrane region" description="Helical" evidence="6">
    <location>
        <begin position="199"/>
        <end position="219"/>
    </location>
</feature>
<feature type="transmembrane region" description="Helical" evidence="6">
    <location>
        <begin position="478"/>
        <end position="500"/>
    </location>
</feature>
<evidence type="ECO:0000256" key="3">
    <source>
        <dbReference type="ARBA" id="ARBA00022692"/>
    </source>
</evidence>
<dbReference type="AlphaFoldDB" id="A0A839K0X6"/>
<dbReference type="PIRSF" id="PIRSF038958">
    <property type="entry name" value="PG_synth_SpoVB"/>
    <property type="match status" value="1"/>
</dbReference>
<comment type="caution">
    <text evidence="7">The sequence shown here is derived from an EMBL/GenBank/DDBJ whole genome shotgun (WGS) entry which is preliminary data.</text>
</comment>
<dbReference type="PANTHER" id="PTHR30250">
    <property type="entry name" value="PST FAMILY PREDICTED COLANIC ACID TRANSPORTER"/>
    <property type="match status" value="1"/>
</dbReference>
<dbReference type="InterPro" id="IPR050833">
    <property type="entry name" value="Poly_Biosynth_Transport"/>
</dbReference>
<dbReference type="Pfam" id="PF01943">
    <property type="entry name" value="Polysacc_synt"/>
    <property type="match status" value="1"/>
</dbReference>
<feature type="transmembrane region" description="Helical" evidence="6">
    <location>
        <begin position="12"/>
        <end position="33"/>
    </location>
</feature>
<dbReference type="CDD" id="cd13124">
    <property type="entry name" value="MATE_SpoVB_like"/>
    <property type="match status" value="1"/>
</dbReference>
<dbReference type="InterPro" id="IPR002797">
    <property type="entry name" value="Polysacc_synth"/>
</dbReference>
<evidence type="ECO:0000256" key="5">
    <source>
        <dbReference type="ARBA" id="ARBA00023136"/>
    </source>
</evidence>
<reference evidence="7 8" key="1">
    <citation type="submission" date="2020-07" db="EMBL/GenBank/DDBJ databases">
        <title>Characterization and genome sequencing of isolate MD1, a novel member within the family Lachnospiraceae.</title>
        <authorList>
            <person name="Rettenmaier R."/>
            <person name="Di Bello L."/>
            <person name="Zinser C."/>
            <person name="Scheitz K."/>
            <person name="Liebl W."/>
            <person name="Zverlov V."/>
        </authorList>
    </citation>
    <scope>NUCLEOTIDE SEQUENCE [LARGE SCALE GENOMIC DNA]</scope>
    <source>
        <strain evidence="7 8">MD1</strain>
    </source>
</reference>
<keyword evidence="5 6" id="KW-0472">Membrane</keyword>
<feature type="transmembrane region" description="Helical" evidence="6">
    <location>
        <begin position="392"/>
        <end position="414"/>
    </location>
</feature>
<feature type="transmembrane region" description="Helical" evidence="6">
    <location>
        <begin position="86"/>
        <end position="110"/>
    </location>
</feature>
<accession>A0A839K0X6</accession>
<dbReference type="InterPro" id="IPR024923">
    <property type="entry name" value="PG_synth_SpoVB"/>
</dbReference>
<evidence type="ECO:0000256" key="6">
    <source>
        <dbReference type="SAM" id="Phobius"/>
    </source>
</evidence>
<feature type="transmembrane region" description="Helical" evidence="6">
    <location>
        <begin position="240"/>
        <end position="259"/>
    </location>
</feature>
<evidence type="ECO:0000313" key="8">
    <source>
        <dbReference type="Proteomes" id="UP000574276"/>
    </source>
</evidence>
<feature type="transmembrane region" description="Helical" evidence="6">
    <location>
        <begin position="421"/>
        <end position="439"/>
    </location>
</feature>
<feature type="transmembrane region" description="Helical" evidence="6">
    <location>
        <begin position="356"/>
        <end position="380"/>
    </location>
</feature>
<dbReference type="RefSeq" id="WP_228352759.1">
    <property type="nucleotide sequence ID" value="NZ_JACEGA010000001.1"/>
</dbReference>
<feature type="transmembrane region" description="Helical" evidence="6">
    <location>
        <begin position="53"/>
        <end position="74"/>
    </location>
</feature>
<evidence type="ECO:0000313" key="7">
    <source>
        <dbReference type="EMBL" id="MBB2183077.1"/>
    </source>
</evidence>
<comment type="subcellular location">
    <subcellularLocation>
        <location evidence="1">Cell membrane</location>
        <topology evidence="1">Multi-pass membrane protein</topology>
    </subcellularLocation>
</comment>
<feature type="transmembrane region" description="Helical" evidence="6">
    <location>
        <begin position="512"/>
        <end position="532"/>
    </location>
</feature>
<evidence type="ECO:0000256" key="2">
    <source>
        <dbReference type="ARBA" id="ARBA00022475"/>
    </source>
</evidence>
<dbReference type="Proteomes" id="UP000574276">
    <property type="component" value="Unassembled WGS sequence"/>
</dbReference>
<dbReference type="PANTHER" id="PTHR30250:SF21">
    <property type="entry name" value="LIPID II FLIPPASE MURJ"/>
    <property type="match status" value="1"/>
</dbReference>
<protein>
    <submittedName>
        <fullName evidence="7">Polysaccharide biosynthesis protein</fullName>
    </submittedName>
</protein>
<proteinExistence type="predicted"/>
<keyword evidence="2" id="KW-1003">Cell membrane</keyword>
<feature type="transmembrane region" description="Helical" evidence="6">
    <location>
        <begin position="159"/>
        <end position="179"/>
    </location>
</feature>
<evidence type="ECO:0000256" key="4">
    <source>
        <dbReference type="ARBA" id="ARBA00022989"/>
    </source>
</evidence>
<organism evidence="7 8">
    <name type="scientific">Variimorphobacter saccharofermentans</name>
    <dbReference type="NCBI Taxonomy" id="2755051"/>
    <lineage>
        <taxon>Bacteria</taxon>
        <taxon>Bacillati</taxon>
        <taxon>Bacillota</taxon>
        <taxon>Clostridia</taxon>
        <taxon>Lachnospirales</taxon>
        <taxon>Lachnospiraceae</taxon>
        <taxon>Variimorphobacter</taxon>
    </lineage>
</organism>
<keyword evidence="8" id="KW-1185">Reference proteome</keyword>
<dbReference type="GO" id="GO:0005886">
    <property type="term" value="C:plasma membrane"/>
    <property type="evidence" value="ECO:0007669"/>
    <property type="project" value="UniProtKB-SubCell"/>
</dbReference>
<name>A0A839K0X6_9FIRM</name>
<feature type="transmembrane region" description="Helical" evidence="6">
    <location>
        <begin position="445"/>
        <end position="466"/>
    </location>
</feature>
<feature type="transmembrane region" description="Helical" evidence="6">
    <location>
        <begin position="314"/>
        <end position="335"/>
    </location>
</feature>
<evidence type="ECO:0000256" key="1">
    <source>
        <dbReference type="ARBA" id="ARBA00004651"/>
    </source>
</evidence>
<sequence>MSASKRNNHYIAQGSILAVASLLVRIIGMLYRIPMNNIIGAEGNGYYSNSFKIYNLALIISSYGLPLAVSKLVASRNAKKEYRNSYRVFLVAMAFAISVGLIATLIIFFGADFFAKVLYQSPNTALPLRILSPTIFIFAVMGVLRGFYQGKNTMIPTALSQVIEQIVNAVVSIVAAYLLMKNFSASINVASYGAAGGTLGTFMGACIGLIFLLFVFLVYKPVLNKQMRHDHSENRESYSTIAKLLAITVAPIILSQTVYQISGLIDGSMFGHIMASKEIALFDLEVLKDARLGQLYTEVHRNTIIGIYSGRYELLSYVPVAIATAMAAAIVTSIATDKAWERYDEIRNKVQTSIKFNMIIAIPSAVGMGVLASPILQLIFNDHYQLSANYFKLGSAAIVFYALSTVSSAILQGINKLRVPVINSAISLGIHIIIVFTLLKFTPLSGYALVIGNVTFPLVVCILNWISIERYLDYRQEVIKTFLIPTVSSGLMGTVAYFVYKGMFLGTKSNLLSTLAAIVIAIIVYFVLLIFMKGVDEDELAFMPKGHTLIRILRKLHLL</sequence>